<comment type="caution">
    <text evidence="1">The sequence shown here is derived from an EMBL/GenBank/DDBJ whole genome shotgun (WGS) entry which is preliminary data.</text>
</comment>
<reference evidence="1 2" key="1">
    <citation type="submission" date="2018-08" db="EMBL/GenBank/DDBJ databases">
        <title>Meiothermus cateniformans JCM 15151 genome sequencing project.</title>
        <authorList>
            <person name="Da Costa M.S."/>
            <person name="Albuquerque L."/>
            <person name="Raposo P."/>
            <person name="Froufe H.J.C."/>
            <person name="Barroso C.S."/>
            <person name="Egas C."/>
        </authorList>
    </citation>
    <scope>NUCLEOTIDE SEQUENCE [LARGE SCALE GENOMIC DNA]</scope>
    <source>
        <strain evidence="1 2">JCM 15151</strain>
    </source>
</reference>
<evidence type="ECO:0000313" key="1">
    <source>
        <dbReference type="EMBL" id="RIH78912.1"/>
    </source>
</evidence>
<evidence type="ECO:0000313" key="2">
    <source>
        <dbReference type="Proteomes" id="UP000266089"/>
    </source>
</evidence>
<dbReference type="EMBL" id="QWKX01000010">
    <property type="protein sequence ID" value="RIH78912.1"/>
    <property type="molecule type" value="Genomic_DNA"/>
</dbReference>
<dbReference type="RefSeq" id="WP_027887820.1">
    <property type="nucleotide sequence ID" value="NZ_JBHSXZ010000015.1"/>
</dbReference>
<protein>
    <submittedName>
        <fullName evidence="1">Uncharacterized protein</fullName>
    </submittedName>
</protein>
<dbReference type="AlphaFoldDB" id="A0A399EA83"/>
<sequence length="64" mass="7283">MFGSFNPDELAAVIADKITGYHREAELEGQLPKHTLRRRIARLLRAWAEALEPTQSPKGRLREA</sequence>
<accession>A0A399EA83</accession>
<proteinExistence type="predicted"/>
<organism evidence="1 2">
    <name type="scientific">Meiothermus taiwanensis</name>
    <dbReference type="NCBI Taxonomy" id="172827"/>
    <lineage>
        <taxon>Bacteria</taxon>
        <taxon>Thermotogati</taxon>
        <taxon>Deinococcota</taxon>
        <taxon>Deinococci</taxon>
        <taxon>Thermales</taxon>
        <taxon>Thermaceae</taxon>
        <taxon>Meiothermus</taxon>
    </lineage>
</organism>
<name>A0A399EA83_9DEIN</name>
<dbReference type="Proteomes" id="UP000266089">
    <property type="component" value="Unassembled WGS sequence"/>
</dbReference>
<dbReference type="OrthoDB" id="9922697at2"/>
<gene>
    <name evidence="1" type="ORF">Mcate_00625</name>
</gene>